<dbReference type="RefSeq" id="WP_023842516.1">
    <property type="nucleotide sequence ID" value="NC_022995.1"/>
</dbReference>
<geneLocation type="plasmid" evidence="1">
    <name>pM7012</name>
</geneLocation>
<proteinExistence type="predicted"/>
<reference evidence="1" key="2">
    <citation type="submission" date="2024-06" db="EMBL/GenBank/DDBJ databases">
        <authorList>
            <person name="Sakai Y."/>
            <person name="Fujii T."/>
        </authorList>
    </citation>
    <scope>NUCLEOTIDE SEQUENCE</scope>
    <source>
        <strain evidence="1">M701</strain>
        <plasmid evidence="1">pM7012</plasmid>
    </source>
</reference>
<reference evidence="1" key="1">
    <citation type="journal article" date="2014" name="Microbiology">
        <title>A 2,4-dichlorophenoxyacetic acid degradation plasmid pM7012 discloses distribution of an unclassified megaplasmid group across bacterial species.</title>
        <authorList>
            <person name="Sakai Y."/>
            <person name="Ogawa N."/>
            <person name="Shimomura Y."/>
            <person name="Fujii T."/>
        </authorList>
    </citation>
    <scope>NUCLEOTIDE SEQUENCE</scope>
    <source>
        <strain evidence="1">M701</strain>
    </source>
</reference>
<dbReference type="EMBL" id="AB853026">
    <property type="protein sequence ID" value="BAO18973.1"/>
    <property type="molecule type" value="Genomic_DNA"/>
</dbReference>
<keyword evidence="1" id="KW-0614">Plasmid</keyword>
<name>V5YNU9_9BURK</name>
<evidence type="ECO:0000313" key="1">
    <source>
        <dbReference type="EMBL" id="BAO18973.1"/>
    </source>
</evidence>
<protein>
    <submittedName>
        <fullName evidence="1">Uncharacterized protein</fullName>
    </submittedName>
</protein>
<dbReference type="AlphaFoldDB" id="V5YNU9"/>
<organism evidence="1">
    <name type="scientific">Burkholderia sp. M701</name>
    <dbReference type="NCBI Taxonomy" id="326454"/>
    <lineage>
        <taxon>Bacteria</taxon>
        <taxon>Pseudomonadati</taxon>
        <taxon>Pseudomonadota</taxon>
        <taxon>Betaproteobacteria</taxon>
        <taxon>Burkholderiales</taxon>
        <taxon>Burkholderiaceae</taxon>
        <taxon>Burkholderia</taxon>
    </lineage>
</organism>
<sequence>MNKKQLGRWYQLSIGLARHSYPEITEARRDKVETAVKGFILNMESWHNLKDIQSWDGHPGNVYICDEMSNYLFDNRWEFDGKHGTRDTRFGTMVACCVRAGFDIAVAPSAGVLGFNVGDLRKIFPRKLPKWVQEFFTEPIDASIPDTEGVWL</sequence>
<accession>V5YNU9</accession>